<comment type="caution">
    <text evidence="5">The sequence shown here is derived from an EMBL/GenBank/DDBJ whole genome shotgun (WGS) entry which is preliminary data.</text>
</comment>
<reference evidence="5 6" key="1">
    <citation type="submission" date="2020-10" db="EMBL/GenBank/DDBJ databases">
        <title>Sequencing the genomes of 1000 actinobacteria strains.</title>
        <authorList>
            <person name="Klenk H.-P."/>
        </authorList>
    </citation>
    <scope>NUCLEOTIDE SEQUENCE [LARGE SCALE GENOMIC DNA]</scope>
    <source>
        <strain evidence="5 6">DSM 41803</strain>
    </source>
</reference>
<dbReference type="GeneID" id="86831669"/>
<dbReference type="Gene3D" id="2.130.10.10">
    <property type="entry name" value="YVTN repeat-like/Quinoprotein amine dehydrogenase"/>
    <property type="match status" value="2"/>
</dbReference>
<evidence type="ECO:0000259" key="4">
    <source>
        <dbReference type="Pfam" id="PF24883"/>
    </source>
</evidence>
<dbReference type="InterPro" id="IPR056884">
    <property type="entry name" value="NPHP3-like_N"/>
</dbReference>
<accession>A0A8I0PES2</accession>
<protein>
    <submittedName>
        <fullName evidence="5">WD40 repeat protein</fullName>
    </submittedName>
</protein>
<evidence type="ECO:0000256" key="1">
    <source>
        <dbReference type="ARBA" id="ARBA00022737"/>
    </source>
</evidence>
<name>A0A8I0PES2_9ACTN</name>
<evidence type="ECO:0000256" key="2">
    <source>
        <dbReference type="PROSITE-ProRule" id="PRU00221"/>
    </source>
</evidence>
<evidence type="ECO:0000313" key="6">
    <source>
        <dbReference type="Proteomes" id="UP000629287"/>
    </source>
</evidence>
<evidence type="ECO:0000313" key="5">
    <source>
        <dbReference type="EMBL" id="MBE1601035.1"/>
    </source>
</evidence>
<dbReference type="PANTHER" id="PTHR19879">
    <property type="entry name" value="TRANSCRIPTION INITIATION FACTOR TFIID"/>
    <property type="match status" value="1"/>
</dbReference>
<dbReference type="InterPro" id="IPR015943">
    <property type="entry name" value="WD40/YVTN_repeat-like_dom_sf"/>
</dbReference>
<dbReference type="SUPFAM" id="SSF69322">
    <property type="entry name" value="Tricorn protease domain 2"/>
    <property type="match status" value="1"/>
</dbReference>
<dbReference type="SUPFAM" id="SSF82171">
    <property type="entry name" value="DPP6 N-terminal domain-like"/>
    <property type="match status" value="1"/>
</dbReference>
<feature type="domain" description="Nephrocystin 3-like N-terminal" evidence="4">
    <location>
        <begin position="297"/>
        <end position="455"/>
    </location>
</feature>
<organism evidence="5 6">
    <name type="scientific">Streptomyces stelliscabiei</name>
    <dbReference type="NCBI Taxonomy" id="146820"/>
    <lineage>
        <taxon>Bacteria</taxon>
        <taxon>Bacillati</taxon>
        <taxon>Actinomycetota</taxon>
        <taxon>Actinomycetes</taxon>
        <taxon>Kitasatosporales</taxon>
        <taxon>Streptomycetaceae</taxon>
        <taxon>Streptomyces</taxon>
    </lineage>
</organism>
<gene>
    <name evidence="5" type="ORF">H4687_007164</name>
</gene>
<keyword evidence="2" id="KW-0853">WD repeat</keyword>
<keyword evidence="6" id="KW-1185">Reference proteome</keyword>
<sequence length="1328" mass="145655">MLSIGVGSFDDGTDMEELGFVSSRMDEVRHAFERLGAEVERSLDEDEETIERLLRRRLVNEREPADVTVVHVIGHGRTDRGGRLGLVARDDRDVELDHWIERAQREVERGGNRRRVVFLVDTCSAGVATGRQPLSELDGERGVWLLGASVSGSPTEGGRFSGWIATALHRLRDRDFSLNAEAISFALFVESLAQVVRADAAGQRLSLGFSLTQGDGDWPFLPTPQRANLSLEEFQRQRRSLGYVPGEEDLRRDLGSRIAAGEEIGDALYFIDRASGRGLVPVDIGVGFFSGRASELKQYMTWQAANSPLLTVTGAAGAGKSGLLGVIVCAAHPDLRGRFRELWTSTEQPLPEVPHVVALHARQRSAQQVIDTIAGHAQLQRPREEHEDESDPDRRTEAPDSGAHTADSAPWTSALLRKALELEGRNRLIVLDAIDESTDPQSVLRIVADLVAQKERDGTSGRPPCRILLGGRHEVIDALSAIEEMPEIPVDRVDLDTADRLAVEEDIRRYIAQLLATCESYTTGAAAEFVGLLAKLGAQGIVRGLRQDSPWGPFLLAGLYVHYLMTLKHPPQDEVGATAHAKLATPNLPDLLEAVLRARAEEFPALRAVLAILARSRGDGMPRTALRRCLKALDCGGITDEEFLGTLRDASPFLRTGVDPVSKEALYRIFQQGLADYLHDHPVDVDPWDEARHMGLERALLAELVNPFLADPVRHSDRWESVHGPAEPYVFRHALGHVTAAGSEEHAEALLTDPYFLVRFDPREDHRALDLVRSEQAATYIRLLNASWSTHAWLTSSIDRAWVFAFDADRLSLPDYRREFARIAKELTFQPEQAAVSFLWAEGGEAESNARVVASANGPLSRAAFSPDGSLFATGGFNDVQVVETETWRPVSPPIGQSLEDFVSDVAFSPDGRLLAFGTVSWQRNIQLWNVRDRVLVGKPWRCHTGSVQALAFSRDSRWLAVGSADLDASVWDITTCPPTEVARLEGSEDADDVEFSPDGRHLAVSGNRGLTLWRTADWKVDVPLSHEATRGIAFSERGGYLVAVQDRKVALWSGENFEPTQPIRPADASNSVAAITCSADGSLLALGTSNTLELIDVATRRTVSRLAASYSRPLVFHPSNQSLLVSGGSSGLRLWTSFTQKAEPLPLTRFDASAVTGSPDGRFVAAYDKNKGCLALRDPATGREVGSVPMKLRTGIPTFRFTPDSRILVGHNYDDRLYILRIDSLPTPPIETIRIGAYANGTTVSHHSNVVFSPDSRLIALAMQDPNSRTNTIKIWDSRSLRLTARISLPGWPGPFGFAGPDKIFVHVNSAIAVYNCDGTKSEDPPS</sequence>
<dbReference type="SMART" id="SM00320">
    <property type="entry name" value="WD40"/>
    <property type="match status" value="8"/>
</dbReference>
<feature type="repeat" description="WD" evidence="2">
    <location>
        <begin position="941"/>
        <end position="976"/>
    </location>
</feature>
<dbReference type="RefSeq" id="WP_046918045.1">
    <property type="nucleotide sequence ID" value="NZ_JADBGF010000001.1"/>
</dbReference>
<dbReference type="PROSITE" id="PS50082">
    <property type="entry name" value="WD_REPEATS_2"/>
    <property type="match status" value="1"/>
</dbReference>
<dbReference type="PROSITE" id="PS50294">
    <property type="entry name" value="WD_REPEATS_REGION"/>
    <property type="match status" value="1"/>
</dbReference>
<feature type="region of interest" description="Disordered" evidence="3">
    <location>
        <begin position="375"/>
        <end position="410"/>
    </location>
</feature>
<dbReference type="PANTHER" id="PTHR19879:SF9">
    <property type="entry name" value="TRANSCRIPTION INITIATION FACTOR TFIID SUBUNIT 5"/>
    <property type="match status" value="1"/>
</dbReference>
<evidence type="ECO:0000256" key="3">
    <source>
        <dbReference type="SAM" id="MobiDB-lite"/>
    </source>
</evidence>
<proteinExistence type="predicted"/>
<dbReference type="Proteomes" id="UP000629287">
    <property type="component" value="Unassembled WGS sequence"/>
</dbReference>
<dbReference type="EMBL" id="JADBGF010000001">
    <property type="protein sequence ID" value="MBE1601035.1"/>
    <property type="molecule type" value="Genomic_DNA"/>
</dbReference>
<keyword evidence="1" id="KW-0677">Repeat</keyword>
<dbReference type="Pfam" id="PF00400">
    <property type="entry name" value="WD40"/>
    <property type="match status" value="2"/>
</dbReference>
<dbReference type="Pfam" id="PF24883">
    <property type="entry name" value="NPHP3_N"/>
    <property type="match status" value="1"/>
</dbReference>
<dbReference type="OrthoDB" id="218695at2"/>
<dbReference type="InterPro" id="IPR001680">
    <property type="entry name" value="WD40_rpt"/>
</dbReference>